<comment type="caution">
    <text evidence="1">The sequence shown here is derived from an EMBL/GenBank/DDBJ whole genome shotgun (WGS) entry which is preliminary data.</text>
</comment>
<dbReference type="PATRIC" id="fig|1030841.3.peg.793"/>
<dbReference type="HOGENOM" id="CLU_188725_0_0_4"/>
<dbReference type="STRING" id="1030841.HMPREF9370_0810"/>
<dbReference type="AlphaFoldDB" id="G4CP01"/>
<dbReference type="OrthoDB" id="6703580at2"/>
<protein>
    <submittedName>
        <fullName evidence="1">Uncharacterized protein</fullName>
    </submittedName>
</protein>
<evidence type="ECO:0000313" key="1">
    <source>
        <dbReference type="EMBL" id="EGZ48515.1"/>
    </source>
</evidence>
<dbReference type="Proteomes" id="UP000005336">
    <property type="component" value="Unassembled WGS sequence"/>
</dbReference>
<organism evidence="1 2">
    <name type="scientific">Neisseria wadsworthii 9715</name>
    <dbReference type="NCBI Taxonomy" id="1030841"/>
    <lineage>
        <taxon>Bacteria</taxon>
        <taxon>Pseudomonadati</taxon>
        <taxon>Pseudomonadota</taxon>
        <taxon>Betaproteobacteria</taxon>
        <taxon>Neisseriales</taxon>
        <taxon>Neisseriaceae</taxon>
        <taxon>Neisseria</taxon>
    </lineage>
</organism>
<dbReference type="EMBL" id="AGAZ01000033">
    <property type="protein sequence ID" value="EGZ48515.1"/>
    <property type="molecule type" value="Genomic_DNA"/>
</dbReference>
<keyword evidence="2" id="KW-1185">Reference proteome</keyword>
<evidence type="ECO:0000313" key="2">
    <source>
        <dbReference type="Proteomes" id="UP000005336"/>
    </source>
</evidence>
<accession>G4CP01</accession>
<sequence>MAQPEKPEYSYLADWLVFAYFQIGRSRRYEQGIPLPLSLRDVNDFAECETVPVSRKLFNRVIFAIDDVALNAARKKS</sequence>
<name>G4CP01_9NEIS</name>
<reference evidence="1 2" key="1">
    <citation type="submission" date="2011-06" db="EMBL/GenBank/DDBJ databases">
        <authorList>
            <person name="Muzny D."/>
            <person name="Qin X."/>
            <person name="Deng J."/>
            <person name="Jiang H."/>
            <person name="Liu Y."/>
            <person name="Qu J."/>
            <person name="Song X.-Z."/>
            <person name="Zhang L."/>
            <person name="Thornton R."/>
            <person name="Coyle M."/>
            <person name="Francisco L."/>
            <person name="Jackson L."/>
            <person name="Javaid M."/>
            <person name="Korchina V."/>
            <person name="Kovar C."/>
            <person name="Mata R."/>
            <person name="Mathew T."/>
            <person name="Ngo R."/>
            <person name="Nguyen L."/>
            <person name="Nguyen N."/>
            <person name="Okwuonu G."/>
            <person name="Ongeri F."/>
            <person name="Pham C."/>
            <person name="Simmons D."/>
            <person name="Wilczek-Boney K."/>
            <person name="Hale W."/>
            <person name="Jakkamsetti A."/>
            <person name="Pham P."/>
            <person name="Ruth R."/>
            <person name="San Lucas F."/>
            <person name="Warren J."/>
            <person name="Zhang J."/>
            <person name="Zhao Z."/>
            <person name="Zhou C."/>
            <person name="Zhu D."/>
            <person name="Lee S."/>
            <person name="Bess C."/>
            <person name="Blankenburg K."/>
            <person name="Forbes L."/>
            <person name="Fu Q."/>
            <person name="Gubbala S."/>
            <person name="Hirani K."/>
            <person name="Jayaseelan J.C."/>
            <person name="Lara F."/>
            <person name="Munidasa M."/>
            <person name="Palculict T."/>
            <person name="Patil S."/>
            <person name="Pu L.-L."/>
            <person name="Saada N."/>
            <person name="Tang L."/>
            <person name="Weissenberger G."/>
            <person name="Zhu Y."/>
            <person name="Hemphill L."/>
            <person name="Shang Y."/>
            <person name="Youmans B."/>
            <person name="Ayvaz T."/>
            <person name="Ross M."/>
            <person name="Santibanez J."/>
            <person name="Aqrawi P."/>
            <person name="Gross S."/>
            <person name="Joshi V."/>
            <person name="Fowler G."/>
            <person name="Nazareth L."/>
            <person name="Reid J."/>
            <person name="Worley K."/>
            <person name="Petrosino J."/>
            <person name="Highlander S."/>
            <person name="Gibbs R."/>
        </authorList>
    </citation>
    <scope>NUCLEOTIDE SEQUENCE [LARGE SCALE GENOMIC DNA]</scope>
    <source>
        <strain evidence="1 2">9715</strain>
    </source>
</reference>
<gene>
    <name evidence="1" type="ORF">HMPREF9370_0810</name>
</gene>
<proteinExistence type="predicted"/>